<sequence>MTQDSDSLELSRIHPVEKKRVDSPRRTTVAHLEVVFYGQCHPFPKVTAAKGIHHILRGREHIALYLAKRYEELSPTLVLLLDKDEDNLYRCKNGIASRRIHSKKSVIACT</sequence>
<dbReference type="EMBL" id="BMAW01109096">
    <property type="protein sequence ID" value="GFT36919.1"/>
    <property type="molecule type" value="Genomic_DNA"/>
</dbReference>
<comment type="caution">
    <text evidence="3">The sequence shown here is derived from an EMBL/GenBank/DDBJ whole genome shotgun (WGS) entry which is preliminary data.</text>
</comment>
<protein>
    <submittedName>
        <fullName evidence="3">Uncharacterized protein</fullName>
    </submittedName>
</protein>
<evidence type="ECO:0000256" key="1">
    <source>
        <dbReference type="SAM" id="MobiDB-lite"/>
    </source>
</evidence>
<evidence type="ECO:0000313" key="4">
    <source>
        <dbReference type="Proteomes" id="UP000887013"/>
    </source>
</evidence>
<proteinExistence type="predicted"/>
<dbReference type="EMBL" id="BMAW01019670">
    <property type="protein sequence ID" value="GFT64736.1"/>
    <property type="molecule type" value="Genomic_DNA"/>
</dbReference>
<accession>A0A8X6PFM8</accession>
<gene>
    <name evidence="3" type="ORF">NPIL_155661</name>
    <name evidence="2" type="ORF">NPIL_649661</name>
</gene>
<feature type="region of interest" description="Disordered" evidence="1">
    <location>
        <begin position="1"/>
        <end position="24"/>
    </location>
</feature>
<evidence type="ECO:0000313" key="3">
    <source>
        <dbReference type="EMBL" id="GFT64736.1"/>
    </source>
</evidence>
<organism evidence="3 4">
    <name type="scientific">Nephila pilipes</name>
    <name type="common">Giant wood spider</name>
    <name type="synonym">Nephila maculata</name>
    <dbReference type="NCBI Taxonomy" id="299642"/>
    <lineage>
        <taxon>Eukaryota</taxon>
        <taxon>Metazoa</taxon>
        <taxon>Ecdysozoa</taxon>
        <taxon>Arthropoda</taxon>
        <taxon>Chelicerata</taxon>
        <taxon>Arachnida</taxon>
        <taxon>Araneae</taxon>
        <taxon>Araneomorphae</taxon>
        <taxon>Entelegynae</taxon>
        <taxon>Araneoidea</taxon>
        <taxon>Nephilidae</taxon>
        <taxon>Nephila</taxon>
    </lineage>
</organism>
<evidence type="ECO:0000313" key="2">
    <source>
        <dbReference type="EMBL" id="GFT36919.1"/>
    </source>
</evidence>
<reference evidence="3" key="1">
    <citation type="submission" date="2020-08" db="EMBL/GenBank/DDBJ databases">
        <title>Multicomponent nature underlies the extraordinary mechanical properties of spider dragline silk.</title>
        <authorList>
            <person name="Kono N."/>
            <person name="Nakamura H."/>
            <person name="Mori M."/>
            <person name="Yoshida Y."/>
            <person name="Ohtoshi R."/>
            <person name="Malay A.D."/>
            <person name="Moran D.A.P."/>
            <person name="Tomita M."/>
            <person name="Numata K."/>
            <person name="Arakawa K."/>
        </authorList>
    </citation>
    <scope>NUCLEOTIDE SEQUENCE</scope>
</reference>
<dbReference type="AlphaFoldDB" id="A0A8X6PFM8"/>
<keyword evidence="4" id="KW-1185">Reference proteome</keyword>
<dbReference type="Proteomes" id="UP000887013">
    <property type="component" value="Unassembled WGS sequence"/>
</dbReference>
<feature type="compositionally biased region" description="Basic and acidic residues" evidence="1">
    <location>
        <begin position="9"/>
        <end position="24"/>
    </location>
</feature>
<name>A0A8X6PFM8_NEPPI</name>